<feature type="region of interest" description="Disordered" evidence="1">
    <location>
        <begin position="1"/>
        <end position="29"/>
    </location>
</feature>
<dbReference type="Pfam" id="PF23310">
    <property type="entry name" value="TPR_27"/>
    <property type="match status" value="1"/>
</dbReference>
<organism evidence="3">
    <name type="scientific">Panicum hallii</name>
    <dbReference type="NCBI Taxonomy" id="206008"/>
    <lineage>
        <taxon>Eukaryota</taxon>
        <taxon>Viridiplantae</taxon>
        <taxon>Streptophyta</taxon>
        <taxon>Embryophyta</taxon>
        <taxon>Tracheophyta</taxon>
        <taxon>Spermatophyta</taxon>
        <taxon>Magnoliopsida</taxon>
        <taxon>Liliopsida</taxon>
        <taxon>Poales</taxon>
        <taxon>Poaceae</taxon>
        <taxon>PACMAD clade</taxon>
        <taxon>Panicoideae</taxon>
        <taxon>Panicodae</taxon>
        <taxon>Paniceae</taxon>
        <taxon>Panicinae</taxon>
        <taxon>Panicum</taxon>
        <taxon>Panicum sect. Panicum</taxon>
    </lineage>
</organism>
<dbReference type="PANTHER" id="PTHR46758:SF5">
    <property type="entry name" value="F-BOX PROTEIN"/>
    <property type="match status" value="1"/>
</dbReference>
<evidence type="ECO:0000313" key="3">
    <source>
        <dbReference type="EMBL" id="PVH66396.1"/>
    </source>
</evidence>
<dbReference type="EMBL" id="CM008046">
    <property type="protein sequence ID" value="PVH66396.1"/>
    <property type="molecule type" value="Genomic_DNA"/>
</dbReference>
<feature type="compositionally biased region" description="Basic and acidic residues" evidence="1">
    <location>
        <begin position="1"/>
        <end position="17"/>
    </location>
</feature>
<accession>A0A2T8KW37</accession>
<dbReference type="Gene3D" id="1.25.40.10">
    <property type="entry name" value="Tetratricopeptide repeat domain"/>
    <property type="match status" value="1"/>
</dbReference>
<dbReference type="SUPFAM" id="SSF81901">
    <property type="entry name" value="HCP-like"/>
    <property type="match status" value="1"/>
</dbReference>
<name>A0A2T8KW37_9POAL</name>
<dbReference type="InterPro" id="IPR057136">
    <property type="entry name" value="At2g35280_TPR_dom"/>
</dbReference>
<protein>
    <recommendedName>
        <fullName evidence="2">At2g35280-like TPR domain-containing protein</fullName>
    </recommendedName>
</protein>
<dbReference type="InterPro" id="IPR011990">
    <property type="entry name" value="TPR-like_helical_dom_sf"/>
</dbReference>
<feature type="domain" description="At2g35280-like TPR" evidence="2">
    <location>
        <begin position="81"/>
        <end position="144"/>
    </location>
</feature>
<evidence type="ECO:0000259" key="2">
    <source>
        <dbReference type="Pfam" id="PF23310"/>
    </source>
</evidence>
<dbReference type="InterPro" id="IPR044508">
    <property type="entry name" value="At5g50450/At1g67340-like"/>
</dbReference>
<reference evidence="3" key="1">
    <citation type="submission" date="2018-04" db="EMBL/GenBank/DDBJ databases">
        <title>WGS assembly of Panicum hallii.</title>
        <authorList>
            <person name="Lovell J."/>
            <person name="Jenkins J."/>
            <person name="Lowry D."/>
            <person name="Mamidi S."/>
            <person name="Sreedasyam A."/>
            <person name="Weng X."/>
            <person name="Barry K."/>
            <person name="Bonette J."/>
            <person name="Campitelli B."/>
            <person name="Daum C."/>
            <person name="Gordon S."/>
            <person name="Gould B."/>
            <person name="Lipzen A."/>
            <person name="Macqueen A."/>
            <person name="Palacio-Mejia J."/>
            <person name="Plott C."/>
            <person name="Shakirov E."/>
            <person name="Shu S."/>
            <person name="Yoshinaga Y."/>
            <person name="Zane M."/>
            <person name="Rokhsar D."/>
            <person name="Grimwood J."/>
            <person name="Schmutz J."/>
            <person name="Juenger T."/>
        </authorList>
    </citation>
    <scope>NUCLEOTIDE SEQUENCE [LARGE SCALE GENOMIC DNA]</scope>
    <source>
        <strain evidence="3">FIL2</strain>
    </source>
</reference>
<proteinExistence type="predicted"/>
<dbReference type="Proteomes" id="UP000243499">
    <property type="component" value="Chromosome 1"/>
</dbReference>
<dbReference type="PANTHER" id="PTHR46758">
    <property type="entry name" value="MYND DOMAIN-CONTAINING"/>
    <property type="match status" value="1"/>
</dbReference>
<dbReference type="SUPFAM" id="SSF144232">
    <property type="entry name" value="HIT/MYND zinc finger-like"/>
    <property type="match status" value="1"/>
</dbReference>
<dbReference type="AlphaFoldDB" id="A0A2T8KW37"/>
<gene>
    <name evidence="3" type="ORF">PAHAL_1G234100</name>
</gene>
<sequence>MEAVRQQEEAEGKRPRVEAAQPDDGSQLETSTCCRRTWDRMPELRWLRRCKKFGKLGMKPEVLKVASAACVSVRAGRWCPAADSFLRRCSDAGNADANFQLGMIEFYCLRRRRQGWSRMKAAMRSGHAEVTFAAAVIRLNGTGSPAVDDRGPRAAARLFLRAASSGHIGALRDLGFCVSNGLGVPPDPAAGRRLTIWANVQELRDRYPEPGPERDAALAHVGSAPGCLSTGFGCFAAAPRRLEWAHPANRFLGEWFAARPPAPRLRLLCSLPTCGRPETRRLEFRRCTACGVSRYCSRARPVHWRMGHRAECVPVHQWLLAAMANQAAAHVDGALAAAAAPGNVAGFPI</sequence>
<evidence type="ECO:0000256" key="1">
    <source>
        <dbReference type="SAM" id="MobiDB-lite"/>
    </source>
</evidence>
<dbReference type="Gramene" id="PVH66396">
    <property type="protein sequence ID" value="PVH66396"/>
    <property type="gene ID" value="PAHAL_1G234100"/>
</dbReference>